<evidence type="ECO:0000259" key="2">
    <source>
        <dbReference type="Pfam" id="PF00326"/>
    </source>
</evidence>
<dbReference type="InterPro" id="IPR029058">
    <property type="entry name" value="AB_hydrolase_fold"/>
</dbReference>
<dbReference type="Pfam" id="PF00326">
    <property type="entry name" value="Peptidase_S9"/>
    <property type="match status" value="1"/>
</dbReference>
<dbReference type="Gene3D" id="3.40.50.1820">
    <property type="entry name" value="alpha/beta hydrolase"/>
    <property type="match status" value="1"/>
</dbReference>
<dbReference type="EMBL" id="JAAXKY010000025">
    <property type="protein sequence ID" value="NMH77509.1"/>
    <property type="molecule type" value="Genomic_DNA"/>
</dbReference>
<name>A0ABX1RDJ8_9PSEU</name>
<keyword evidence="1" id="KW-0812">Transmembrane</keyword>
<dbReference type="InterPro" id="IPR001375">
    <property type="entry name" value="Peptidase_S9_cat"/>
</dbReference>
<proteinExistence type="predicted"/>
<keyword evidence="3" id="KW-0378">Hydrolase</keyword>
<dbReference type="SUPFAM" id="SSF53474">
    <property type="entry name" value="alpha/beta-Hydrolases"/>
    <property type="match status" value="1"/>
</dbReference>
<reference evidence="3 4" key="1">
    <citation type="submission" date="2020-04" db="EMBL/GenBank/DDBJ databases">
        <authorList>
            <person name="Klaysubun C."/>
            <person name="Duangmal K."/>
            <person name="Lipun K."/>
        </authorList>
    </citation>
    <scope>NUCLEOTIDE SEQUENCE [LARGE SCALE GENOMIC DNA]</scope>
    <source>
        <strain evidence="3 4">JCM 11839</strain>
    </source>
</reference>
<keyword evidence="4" id="KW-1185">Reference proteome</keyword>
<feature type="transmembrane region" description="Helical" evidence="1">
    <location>
        <begin position="12"/>
        <end position="30"/>
    </location>
</feature>
<organism evidence="3 4">
    <name type="scientific">Pseudonocardia xinjiangensis</name>
    <dbReference type="NCBI Taxonomy" id="75289"/>
    <lineage>
        <taxon>Bacteria</taxon>
        <taxon>Bacillati</taxon>
        <taxon>Actinomycetota</taxon>
        <taxon>Actinomycetes</taxon>
        <taxon>Pseudonocardiales</taxon>
        <taxon>Pseudonocardiaceae</taxon>
        <taxon>Pseudonocardia</taxon>
    </lineage>
</organism>
<dbReference type="RefSeq" id="WP_169395582.1">
    <property type="nucleotide sequence ID" value="NZ_BAAAJH010000001.1"/>
</dbReference>
<gene>
    <name evidence="3" type="ORF">HF577_10490</name>
</gene>
<evidence type="ECO:0000256" key="1">
    <source>
        <dbReference type="SAM" id="Phobius"/>
    </source>
</evidence>
<protein>
    <submittedName>
        <fullName evidence="3">Alpha/beta fold hydrolase</fullName>
    </submittedName>
</protein>
<dbReference type="GO" id="GO:0016787">
    <property type="term" value="F:hydrolase activity"/>
    <property type="evidence" value="ECO:0007669"/>
    <property type="project" value="UniProtKB-KW"/>
</dbReference>
<evidence type="ECO:0000313" key="3">
    <source>
        <dbReference type="EMBL" id="NMH77509.1"/>
    </source>
</evidence>
<keyword evidence="1" id="KW-1133">Transmembrane helix</keyword>
<accession>A0ABX1RDJ8</accession>
<comment type="caution">
    <text evidence="3">The sequence shown here is derived from an EMBL/GenBank/DDBJ whole genome shotgun (WGS) entry which is preliminary data.</text>
</comment>
<feature type="domain" description="Peptidase S9 prolyl oligopeptidase catalytic" evidence="2">
    <location>
        <begin position="205"/>
        <end position="379"/>
    </location>
</feature>
<dbReference type="Proteomes" id="UP001296706">
    <property type="component" value="Unassembled WGS sequence"/>
</dbReference>
<sequence>MALLVRVGTGIGLGMGLGIGAGAAGVGWFYSSLLLDTSERPLYPERVLASDDATVTLAASRLTSQPGTWGLRWPGPDGRPDTGGGLAVIGPVTTVRQREVVRPLLGGPVPRPGTSAVLDAGPYDPDPGARGLPFDDVEVVGPLGPCPAWLVPADGDTWVVMVHGRGGSRREALRVLPALHGMGLPGLVVTYRNDVGAPRSPDGFYHLGDTEWTDLEAAVRFARDRGARRVVLFGWSMGGAIIAALLDRSPEAAAVAAVVWDAPLVDWRATLRQQARNRRLPPVLSRLATAMTSRRIGIDFDRFDLRRRPPAHRPPTLIVHSTGDTAVPVGPSRDLAAAAPALDWPMRYLEVPAVEHTASWNADPAAYERAVTSFLAEVLR</sequence>
<evidence type="ECO:0000313" key="4">
    <source>
        <dbReference type="Proteomes" id="UP001296706"/>
    </source>
</evidence>
<keyword evidence="1" id="KW-0472">Membrane</keyword>